<dbReference type="AlphaFoldDB" id="A0A1H0PZU9"/>
<dbReference type="Gene3D" id="1.10.1660.10">
    <property type="match status" value="1"/>
</dbReference>
<dbReference type="SMART" id="SM00422">
    <property type="entry name" value="HTH_MERR"/>
    <property type="match status" value="1"/>
</dbReference>
<feature type="domain" description="HTH merR-type" evidence="2">
    <location>
        <begin position="4"/>
        <end position="74"/>
    </location>
</feature>
<accession>A0A1H0PZU9</accession>
<name>A0A1H0PZU9_9ACTN</name>
<proteinExistence type="predicted"/>
<evidence type="ECO:0000259" key="2">
    <source>
        <dbReference type="PROSITE" id="PS50937"/>
    </source>
</evidence>
<evidence type="ECO:0000313" key="3">
    <source>
        <dbReference type="EMBL" id="SDP10633.1"/>
    </source>
</evidence>
<dbReference type="Proteomes" id="UP000199088">
    <property type="component" value="Unassembled WGS sequence"/>
</dbReference>
<dbReference type="InterPro" id="IPR047057">
    <property type="entry name" value="MerR_fam"/>
</dbReference>
<dbReference type="InterPro" id="IPR000551">
    <property type="entry name" value="MerR-type_HTH_dom"/>
</dbReference>
<organism evidence="3 4">
    <name type="scientific">Klenkia soli</name>
    <dbReference type="NCBI Taxonomy" id="1052260"/>
    <lineage>
        <taxon>Bacteria</taxon>
        <taxon>Bacillati</taxon>
        <taxon>Actinomycetota</taxon>
        <taxon>Actinomycetes</taxon>
        <taxon>Geodermatophilales</taxon>
        <taxon>Geodermatophilaceae</taxon>
        <taxon>Klenkia</taxon>
    </lineage>
</organism>
<evidence type="ECO:0000313" key="4">
    <source>
        <dbReference type="Proteomes" id="UP000199088"/>
    </source>
</evidence>
<dbReference type="PANTHER" id="PTHR30204">
    <property type="entry name" value="REDOX-CYCLING DRUG-SENSING TRANSCRIPTIONAL ACTIVATOR SOXR"/>
    <property type="match status" value="1"/>
</dbReference>
<reference evidence="4" key="1">
    <citation type="submission" date="2016-10" db="EMBL/GenBank/DDBJ databases">
        <authorList>
            <person name="Varghese N."/>
            <person name="Submissions S."/>
        </authorList>
    </citation>
    <scope>NUCLEOTIDE SEQUENCE [LARGE SCALE GENOMIC DNA]</scope>
    <source>
        <strain evidence="4">DSM 45843</strain>
    </source>
</reference>
<keyword evidence="4" id="KW-1185">Reference proteome</keyword>
<dbReference type="SUPFAM" id="SSF46955">
    <property type="entry name" value="Putative DNA-binding domain"/>
    <property type="match status" value="1"/>
</dbReference>
<keyword evidence="1" id="KW-0238">DNA-binding</keyword>
<evidence type="ECO:0000256" key="1">
    <source>
        <dbReference type="ARBA" id="ARBA00023125"/>
    </source>
</evidence>
<dbReference type="InterPro" id="IPR009061">
    <property type="entry name" value="DNA-bd_dom_put_sf"/>
</dbReference>
<dbReference type="GO" id="GO:0003700">
    <property type="term" value="F:DNA-binding transcription factor activity"/>
    <property type="evidence" value="ECO:0007669"/>
    <property type="project" value="InterPro"/>
</dbReference>
<protein>
    <submittedName>
        <fullName evidence="3">MerR HTH family regulatory protein</fullName>
    </submittedName>
</protein>
<dbReference type="PANTHER" id="PTHR30204:SF98">
    <property type="entry name" value="HTH-TYPE TRANSCRIPTIONAL REGULATOR ADHR"/>
    <property type="match status" value="1"/>
</dbReference>
<dbReference type="EMBL" id="FNIR01000010">
    <property type="protein sequence ID" value="SDP10633.1"/>
    <property type="molecule type" value="Genomic_DNA"/>
</dbReference>
<sequence>MLSTMRIAELASASGVSATSIKWYVSEGLLPAGERTGYNQTEYGDDHLARLRLIRSLVEVGGLSVAAAKDVLVAADDPDHPFGNTLGVAQASLPTRTAPPSAASVARVAAAARRQGWTVWEDHPGLLAAAGVLDRYDALGRGDLATTLPAYLRAAEVVADADVDCISKNLDAGPAAAAQTVVVGTVLGDALFAGLRRMAQTSESVRRFDSGSPA</sequence>
<dbReference type="PROSITE" id="PS50937">
    <property type="entry name" value="HTH_MERR_2"/>
    <property type="match status" value="1"/>
</dbReference>
<dbReference type="GO" id="GO:0003677">
    <property type="term" value="F:DNA binding"/>
    <property type="evidence" value="ECO:0007669"/>
    <property type="project" value="UniProtKB-KW"/>
</dbReference>
<gene>
    <name evidence="3" type="ORF">SAMN05660199_03165</name>
</gene>
<dbReference type="STRING" id="1052260.SAMN05660199_03165"/>
<dbReference type="Pfam" id="PF13411">
    <property type="entry name" value="MerR_1"/>
    <property type="match status" value="1"/>
</dbReference>
<dbReference type="PRINTS" id="PR00040">
    <property type="entry name" value="HTHMERR"/>
</dbReference>